<protein>
    <submittedName>
        <fullName evidence="2">Uncharacterized protein</fullName>
    </submittedName>
</protein>
<organism evidence="2 3">
    <name type="scientific">Volvox reticuliferus</name>
    <dbReference type="NCBI Taxonomy" id="1737510"/>
    <lineage>
        <taxon>Eukaryota</taxon>
        <taxon>Viridiplantae</taxon>
        <taxon>Chlorophyta</taxon>
        <taxon>core chlorophytes</taxon>
        <taxon>Chlorophyceae</taxon>
        <taxon>CS clade</taxon>
        <taxon>Chlamydomonadales</taxon>
        <taxon>Volvocaceae</taxon>
        <taxon>Volvox</taxon>
    </lineage>
</organism>
<dbReference type="AlphaFoldDB" id="A0A8J4D1S4"/>
<evidence type="ECO:0000313" key="2">
    <source>
        <dbReference type="EMBL" id="GIL94075.1"/>
    </source>
</evidence>
<comment type="caution">
    <text evidence="2">The sequence shown here is derived from an EMBL/GenBank/DDBJ whole genome shotgun (WGS) entry which is preliminary data.</text>
</comment>
<feature type="region of interest" description="Disordered" evidence="1">
    <location>
        <begin position="1"/>
        <end position="24"/>
    </location>
</feature>
<evidence type="ECO:0000313" key="3">
    <source>
        <dbReference type="Proteomes" id="UP000722791"/>
    </source>
</evidence>
<dbReference type="Proteomes" id="UP000722791">
    <property type="component" value="Unassembled WGS sequence"/>
</dbReference>
<proteinExistence type="predicted"/>
<accession>A0A8J4D1S4</accession>
<reference evidence="2" key="1">
    <citation type="journal article" date="2021" name="Proc. Natl. Acad. Sci. U.S.A.">
        <title>Three genomes in the algal genus Volvox reveal the fate of a haploid sex-determining region after a transition to homothallism.</title>
        <authorList>
            <person name="Yamamoto K."/>
            <person name="Hamaji T."/>
            <person name="Kawai-Toyooka H."/>
            <person name="Matsuzaki R."/>
            <person name="Takahashi F."/>
            <person name="Nishimura Y."/>
            <person name="Kawachi M."/>
            <person name="Noguchi H."/>
            <person name="Minakuchi Y."/>
            <person name="Umen J.G."/>
            <person name="Toyoda A."/>
            <person name="Nozaki H."/>
        </authorList>
    </citation>
    <scope>NUCLEOTIDE SEQUENCE</scope>
    <source>
        <strain evidence="2">NIES-3785</strain>
    </source>
</reference>
<evidence type="ECO:0000256" key="1">
    <source>
        <dbReference type="SAM" id="MobiDB-lite"/>
    </source>
</evidence>
<name>A0A8J4D1S4_9CHLO</name>
<gene>
    <name evidence="2" type="ORF">Vretimale_405</name>
</gene>
<sequence>MTMANTTCESFYHSPSSGPRSRRHGCTECIEPGMAEYQAGSNSEYFSPGPSLASATDYDNTSDLCNGKDAVFDNRRAMCFPGAWAIGEGVLLEVLEEDGVGSPTASEDSADSSADSIRRRTLSCLAGNLTATMGTYLTNLASAITGAAAMIPMAVQVETLAIEATAATAAAAAAAAAAPGAGRRRPAVMPAAM</sequence>
<dbReference type="EMBL" id="BNCQ01000001">
    <property type="protein sequence ID" value="GIL94075.1"/>
    <property type="molecule type" value="Genomic_DNA"/>
</dbReference>